<keyword evidence="7 11" id="KW-1133">Transmembrane helix</keyword>
<feature type="binding site" evidence="9">
    <location>
        <begin position="850"/>
        <end position="857"/>
    </location>
    <ligand>
        <name>ATP</name>
        <dbReference type="ChEBI" id="CHEBI:30616"/>
    </ligand>
</feature>
<dbReference type="InterPro" id="IPR003593">
    <property type="entry name" value="AAA+_ATPase"/>
</dbReference>
<dbReference type="PANTHER" id="PTHR22683:SF1">
    <property type="entry name" value="TYPE VII SECRETION SYSTEM PROTEIN ESSC"/>
    <property type="match status" value="1"/>
</dbReference>
<comment type="subcellular location">
    <subcellularLocation>
        <location evidence="1">Cell membrane</location>
        <topology evidence="1">Multi-pass membrane protein</topology>
    </subcellularLocation>
</comment>
<feature type="compositionally biased region" description="Low complexity" evidence="10">
    <location>
        <begin position="790"/>
        <end position="799"/>
    </location>
</feature>
<feature type="transmembrane region" description="Helical" evidence="11">
    <location>
        <begin position="64"/>
        <end position="85"/>
    </location>
</feature>
<feature type="domain" description="FtsK" evidence="12">
    <location>
        <begin position="466"/>
        <end position="666"/>
    </location>
</feature>
<evidence type="ECO:0000256" key="9">
    <source>
        <dbReference type="PROSITE-ProRule" id="PRU00289"/>
    </source>
</evidence>
<dbReference type="Gene3D" id="3.40.50.300">
    <property type="entry name" value="P-loop containing nucleotide triphosphate hydrolases"/>
    <property type="match status" value="3"/>
</dbReference>
<comment type="caution">
    <text evidence="13">The sequence shown here is derived from an EMBL/GenBank/DDBJ whole genome shotgun (WGS) entry which is preliminary data.</text>
</comment>
<accession>A0A7W4UR94</accession>
<dbReference type="GO" id="GO:0005886">
    <property type="term" value="C:plasma membrane"/>
    <property type="evidence" value="ECO:0007669"/>
    <property type="project" value="UniProtKB-SubCell"/>
</dbReference>
<keyword evidence="2" id="KW-1003">Cell membrane</keyword>
<dbReference type="GO" id="GO:0003677">
    <property type="term" value="F:DNA binding"/>
    <property type="evidence" value="ECO:0007669"/>
    <property type="project" value="InterPro"/>
</dbReference>
<evidence type="ECO:0000313" key="14">
    <source>
        <dbReference type="Proteomes" id="UP000545286"/>
    </source>
</evidence>
<dbReference type="InterPro" id="IPR027417">
    <property type="entry name" value="P-loop_NTPase"/>
</dbReference>
<dbReference type="SMART" id="SM00382">
    <property type="entry name" value="AAA"/>
    <property type="match status" value="3"/>
</dbReference>
<feature type="binding site" evidence="9">
    <location>
        <begin position="489"/>
        <end position="496"/>
    </location>
    <ligand>
        <name>ATP</name>
        <dbReference type="ChEBI" id="CHEBI:30616"/>
    </ligand>
</feature>
<keyword evidence="8 11" id="KW-0472">Membrane</keyword>
<evidence type="ECO:0000256" key="10">
    <source>
        <dbReference type="SAM" id="MobiDB-lite"/>
    </source>
</evidence>
<evidence type="ECO:0000256" key="6">
    <source>
        <dbReference type="ARBA" id="ARBA00022840"/>
    </source>
</evidence>
<evidence type="ECO:0000256" key="7">
    <source>
        <dbReference type="ARBA" id="ARBA00022989"/>
    </source>
</evidence>
<dbReference type="NCBIfam" id="TIGR03925">
    <property type="entry name" value="T7SS_EccC_b"/>
    <property type="match status" value="1"/>
</dbReference>
<evidence type="ECO:0000256" key="3">
    <source>
        <dbReference type="ARBA" id="ARBA00022692"/>
    </source>
</evidence>
<name>A0A7W4UR94_9MICO</name>
<dbReference type="SUPFAM" id="SSF52540">
    <property type="entry name" value="P-loop containing nucleoside triphosphate hydrolases"/>
    <property type="match status" value="3"/>
</dbReference>
<evidence type="ECO:0000256" key="2">
    <source>
        <dbReference type="ARBA" id="ARBA00022475"/>
    </source>
</evidence>
<reference evidence="13 14" key="1">
    <citation type="submission" date="2020-08" db="EMBL/GenBank/DDBJ databases">
        <title>Sequencing the genomes of 1000 actinobacteria strains.</title>
        <authorList>
            <person name="Klenk H.-P."/>
        </authorList>
    </citation>
    <scope>NUCLEOTIDE SEQUENCE [LARGE SCALE GENOMIC DNA]</scope>
    <source>
        <strain evidence="13 14">DSM 20419</strain>
    </source>
</reference>
<dbReference type="PANTHER" id="PTHR22683">
    <property type="entry name" value="SPORULATION PROTEIN RELATED"/>
    <property type="match status" value="1"/>
</dbReference>
<feature type="domain" description="FtsK" evidence="12">
    <location>
        <begin position="1117"/>
        <end position="1291"/>
    </location>
</feature>
<organism evidence="13 14">
    <name type="scientific">Pseudoclavibacter helvolus</name>
    <dbReference type="NCBI Taxonomy" id="255205"/>
    <lineage>
        <taxon>Bacteria</taxon>
        <taxon>Bacillati</taxon>
        <taxon>Actinomycetota</taxon>
        <taxon>Actinomycetes</taxon>
        <taxon>Micrococcales</taxon>
        <taxon>Microbacteriaceae</taxon>
        <taxon>Pseudoclavibacter</taxon>
    </lineage>
</organism>
<dbReference type="PROSITE" id="PS50901">
    <property type="entry name" value="FTSK"/>
    <property type="match status" value="3"/>
</dbReference>
<keyword evidence="5 9" id="KW-0547">Nucleotide-binding</keyword>
<sequence>MSIRDAHRPTRTVFPASAPEPRQLASPPTLSDEATATPFQFLLPVVGALTSVTMMVVMRNGQPLFLFIAGIVFVVAIVSGVGFAISARGRAGRALRIRRKRYLDYLERQRTELREEATAAAHAARLVHPDRTGLASLVHDPARLWDRRRGDPDHLQARVGTATVPWFQLGVAAEDTPTEPADPILLREAQLLAETHGEIPGMPAIADLRGASVVAVIGPRERTVPLARGLVAQLASHQLPDDVQLAAAFASDRGTDWRGFDLLPHALNPRLFDGPVPARRVASDLRQLAAVIGSELLDRTQTAAAARRRGGKAAALSSLVVVDDRHGEPARPLQLPDRSYTPSEIGVTVIHLIDARLHEPDDVDVRIELSPDGGATLTHHAGGSEQRTLTFEADELTSPAFDALARTLAAKRTFAAAGARDDEGPAADIAEILGVRLDKPVALDRVWAPRQPSEFLRVAFGVNDQGRPVHLDLKESAQQGMGPHGICIGATGSGKSEMLRTLILSLAVSHPPEDLAMILVDYKGGAAFAPFEGLPHLAGLIDNLADDPQLTVRAKASLQGEVVRRQQLLKAADSSPSISHYRELRRTRPELAPMPHLFVVIDEFGELLTAEPDFIDLFLQIGRIGRSIGVHLLLSSQRIEGGKLRGLDTYLSYRLGLRTFSEAESQVVLGSGDAFHLPPIPGYGYLKVDTSVYQRFHAGYVSGPVDELTDARPVTEDEHPAVVEIPVYNGIESGGDPDAPLVLRAPETRRTLVDDLVAQLDRPKKVRPVWLPPLGERISLGEAFAAGTETATDAGATAGSRREESRDTAMPGGGHPLRIVIGVEDEPANQRQEPWMLDLTKSGGHAAIIGAPQSGRSTALRTIAASLALSGSPGAVGIYGMDLTGGGLRRLEAFPHVGGVAARGDDSRLVRLVEELTAMLRMREELFKRHSIDSTAQLRAMHAAGELPELPTADIVLLVDGYGALRQDFEHLDGPFTKLMLQASSYGIHLVVTLGRWSELRMAHQSLFGTRIELRLNDPADSAIDRKLAKSVPPDARGRALTDAKTLAQFALPTLDPVDPDQVGEALEELAARVAESWSGPAAAPIRLLPNSIDPSSLPDAADEPTAVPLGVRQDTMDTAFWDFLDSDQHLVVLGDAKSGKSTALRVIAKGLIERFTPDELAIAVVDPRGKVPSVIPEEYLAAHAKSAAQASGLAASIASELAERPARTAEQLRKTPRVVLLVDDYDIVAAGGTDPLGALVPHLPAARDLGIHIVVTRPVAGSTRAMYASFLQSTRDTGGALLLLSGDRSEGQIAPRLYAERMPAGRGKYVRRGEAPAVVQLANLPEAP</sequence>
<gene>
    <name evidence="13" type="ORF">FHX72_003319</name>
</gene>
<dbReference type="NCBIfam" id="TIGR03924">
    <property type="entry name" value="T7SS_EccC_a"/>
    <property type="match status" value="1"/>
</dbReference>
<dbReference type="EMBL" id="JACHWJ010000005">
    <property type="protein sequence ID" value="MBB2959167.1"/>
    <property type="molecule type" value="Genomic_DNA"/>
</dbReference>
<proteinExistence type="predicted"/>
<keyword evidence="6 9" id="KW-0067">ATP-binding</keyword>
<dbReference type="RefSeq" id="WP_183626445.1">
    <property type="nucleotide sequence ID" value="NZ_JACHWJ010000005.1"/>
</dbReference>
<dbReference type="Pfam" id="PF01580">
    <property type="entry name" value="FtsK_SpoIIIE"/>
    <property type="match status" value="3"/>
</dbReference>
<feature type="binding site" evidence="9">
    <location>
        <begin position="1135"/>
        <end position="1142"/>
    </location>
    <ligand>
        <name>ATP</name>
        <dbReference type="ChEBI" id="CHEBI:30616"/>
    </ligand>
</feature>
<evidence type="ECO:0000259" key="12">
    <source>
        <dbReference type="PROSITE" id="PS50901"/>
    </source>
</evidence>
<dbReference type="Proteomes" id="UP000545286">
    <property type="component" value="Unassembled WGS sequence"/>
</dbReference>
<keyword evidence="4" id="KW-0677">Repeat</keyword>
<dbReference type="InterPro" id="IPR023837">
    <property type="entry name" value="EccCb-like_Actinobacteria"/>
</dbReference>
<feature type="region of interest" description="Disordered" evidence="10">
    <location>
        <begin position="1"/>
        <end position="31"/>
    </location>
</feature>
<dbReference type="InterPro" id="IPR023836">
    <property type="entry name" value="EccCa-like_Actinobacteria"/>
</dbReference>
<feature type="domain" description="FtsK" evidence="12">
    <location>
        <begin position="832"/>
        <end position="1023"/>
    </location>
</feature>
<keyword evidence="3 11" id="KW-0812">Transmembrane</keyword>
<evidence type="ECO:0000256" key="4">
    <source>
        <dbReference type="ARBA" id="ARBA00022737"/>
    </source>
</evidence>
<evidence type="ECO:0000256" key="8">
    <source>
        <dbReference type="ARBA" id="ARBA00023136"/>
    </source>
</evidence>
<evidence type="ECO:0000313" key="13">
    <source>
        <dbReference type="EMBL" id="MBB2959167.1"/>
    </source>
</evidence>
<protein>
    <submittedName>
        <fullName evidence="13">S-DNA-T family DNA segregation ATPase FtsK/SpoIIIE</fullName>
    </submittedName>
</protein>
<keyword evidence="14" id="KW-1185">Reference proteome</keyword>
<evidence type="ECO:0000256" key="11">
    <source>
        <dbReference type="SAM" id="Phobius"/>
    </source>
</evidence>
<evidence type="ECO:0000256" key="5">
    <source>
        <dbReference type="ARBA" id="ARBA00022741"/>
    </source>
</evidence>
<dbReference type="GO" id="GO:0005524">
    <property type="term" value="F:ATP binding"/>
    <property type="evidence" value="ECO:0007669"/>
    <property type="project" value="UniProtKB-UniRule"/>
</dbReference>
<dbReference type="InterPro" id="IPR050206">
    <property type="entry name" value="FtsK/SpoIIIE/SftA"/>
</dbReference>
<evidence type="ECO:0000256" key="1">
    <source>
        <dbReference type="ARBA" id="ARBA00004651"/>
    </source>
</evidence>
<dbReference type="InterPro" id="IPR002543">
    <property type="entry name" value="FtsK_dom"/>
</dbReference>
<feature type="region of interest" description="Disordered" evidence="10">
    <location>
        <begin position="790"/>
        <end position="815"/>
    </location>
</feature>